<protein>
    <recommendedName>
        <fullName evidence="1">DUF7689 domain-containing protein</fullName>
    </recommendedName>
</protein>
<proteinExistence type="predicted"/>
<evidence type="ECO:0000313" key="3">
    <source>
        <dbReference type="Proteomes" id="UP000190056"/>
    </source>
</evidence>
<sequence length="146" mass="16895">MDINAELEQDWPNLSQTNYRVTSPHTGDYNCLAWAVYEEDRWWSPLPEEDYYWPEGVPRKVSIDAFVKAYETVGFVVCEAGDFEPNLEKLAIYATPDGRPQHVARQLSNRQWTSKLGRLEDVEHELKGLEGQLYGAVVVFMGRKRN</sequence>
<dbReference type="AlphaFoldDB" id="A0A9Q5R017"/>
<organism evidence="2 3">
    <name type="scientific">Cylindrospermopsis raciborskii CENA302</name>
    <dbReference type="NCBI Taxonomy" id="1170768"/>
    <lineage>
        <taxon>Bacteria</taxon>
        <taxon>Bacillati</taxon>
        <taxon>Cyanobacteriota</taxon>
        <taxon>Cyanophyceae</taxon>
        <taxon>Nostocales</taxon>
        <taxon>Aphanizomenonaceae</taxon>
        <taxon>Cylindrospermopsis</taxon>
    </lineage>
</organism>
<name>A0A9Q5R017_9CYAN</name>
<gene>
    <name evidence="2" type="ORF">CENA302_00490</name>
</gene>
<evidence type="ECO:0000313" key="2">
    <source>
        <dbReference type="EMBL" id="OPH11314.1"/>
    </source>
</evidence>
<reference evidence="2 3" key="1">
    <citation type="submission" date="2017-01" db="EMBL/GenBank/DDBJ databases">
        <authorList>
            <person name="Abreu V.A."/>
            <person name="Popin R.V."/>
            <person name="Rigonato J."/>
            <person name="Andreote A.P."/>
            <person name="Schaker P.C."/>
            <person name="Hoff-Risseti C."/>
            <person name="Alvarenga D.O."/>
            <person name="Varani A.M."/>
            <person name="Fiore M.F."/>
        </authorList>
    </citation>
    <scope>NUCLEOTIDE SEQUENCE [LARGE SCALE GENOMIC DNA]</scope>
    <source>
        <strain evidence="2 3">CENA302</strain>
    </source>
</reference>
<dbReference type="Proteomes" id="UP000190056">
    <property type="component" value="Unassembled WGS sequence"/>
</dbReference>
<dbReference type="RefSeq" id="WP_061547255.1">
    <property type="nucleotide sequence ID" value="NZ_MTPU01000003.1"/>
</dbReference>
<dbReference type="Pfam" id="PF24738">
    <property type="entry name" value="DUF7689"/>
    <property type="match status" value="1"/>
</dbReference>
<evidence type="ECO:0000259" key="1">
    <source>
        <dbReference type="Pfam" id="PF24738"/>
    </source>
</evidence>
<dbReference type="EMBL" id="MTPU01000003">
    <property type="protein sequence ID" value="OPH11314.1"/>
    <property type="molecule type" value="Genomic_DNA"/>
</dbReference>
<accession>A0A9Q5R017</accession>
<feature type="domain" description="DUF7689" evidence="1">
    <location>
        <begin position="20"/>
        <end position="141"/>
    </location>
</feature>
<dbReference type="InterPro" id="IPR056106">
    <property type="entry name" value="DUF7689"/>
</dbReference>
<comment type="caution">
    <text evidence="2">The sequence shown here is derived from an EMBL/GenBank/DDBJ whole genome shotgun (WGS) entry which is preliminary data.</text>
</comment>